<accession>A0A7J5BZ92</accession>
<dbReference type="EMBL" id="WBJZ01000005">
    <property type="protein sequence ID" value="KAB1659666.1"/>
    <property type="molecule type" value="Genomic_DNA"/>
</dbReference>
<dbReference type="GO" id="GO:0005737">
    <property type="term" value="C:cytoplasm"/>
    <property type="evidence" value="ECO:0007669"/>
    <property type="project" value="TreeGrafter"/>
</dbReference>
<keyword evidence="2" id="KW-0067">ATP-binding</keyword>
<dbReference type="Pfam" id="PF03969">
    <property type="entry name" value="AFG1_ATPase"/>
    <property type="match status" value="1"/>
</dbReference>
<evidence type="ECO:0000313" key="6">
    <source>
        <dbReference type="Proteomes" id="UP000467240"/>
    </source>
</evidence>
<feature type="domain" description="Cyclic nucleotide-binding" evidence="4">
    <location>
        <begin position="30"/>
        <end position="92"/>
    </location>
</feature>
<dbReference type="GO" id="GO:0032153">
    <property type="term" value="C:cell division site"/>
    <property type="evidence" value="ECO:0007669"/>
    <property type="project" value="TreeGrafter"/>
</dbReference>
<name>A0A7J5BZ92_9MICO</name>
<comment type="caution">
    <text evidence="5">The sequence shown here is derived from an EMBL/GenBank/DDBJ whole genome shotgun (WGS) entry which is preliminary data.</text>
</comment>
<evidence type="ECO:0000256" key="2">
    <source>
        <dbReference type="ARBA" id="ARBA00022840"/>
    </source>
</evidence>
<dbReference type="GO" id="GO:0051301">
    <property type="term" value="P:cell division"/>
    <property type="evidence" value="ECO:0007669"/>
    <property type="project" value="UniProtKB-KW"/>
</dbReference>
<gene>
    <name evidence="5" type="ORF">F8O01_05260</name>
</gene>
<dbReference type="OrthoDB" id="9774491at2"/>
<dbReference type="PANTHER" id="PTHR12169:SF6">
    <property type="entry name" value="AFG1-LIKE ATPASE"/>
    <property type="match status" value="1"/>
</dbReference>
<dbReference type="GO" id="GO:0016887">
    <property type="term" value="F:ATP hydrolysis activity"/>
    <property type="evidence" value="ECO:0007669"/>
    <property type="project" value="InterPro"/>
</dbReference>
<keyword evidence="1" id="KW-0547">Nucleotide-binding</keyword>
<protein>
    <submittedName>
        <fullName evidence="5">Cell division protein ZapE</fullName>
    </submittedName>
</protein>
<evidence type="ECO:0000256" key="1">
    <source>
        <dbReference type="ARBA" id="ARBA00022741"/>
    </source>
</evidence>
<evidence type="ECO:0000256" key="3">
    <source>
        <dbReference type="SAM" id="MobiDB-lite"/>
    </source>
</evidence>
<dbReference type="InterPro" id="IPR005654">
    <property type="entry name" value="ATPase_AFG1-like"/>
</dbReference>
<dbReference type="PROSITE" id="PS50042">
    <property type="entry name" value="CNMP_BINDING_3"/>
    <property type="match status" value="1"/>
</dbReference>
<dbReference type="InterPro" id="IPR000595">
    <property type="entry name" value="cNMP-bd_dom"/>
</dbReference>
<dbReference type="GO" id="GO:0005524">
    <property type="term" value="F:ATP binding"/>
    <property type="evidence" value="ECO:0007669"/>
    <property type="project" value="UniProtKB-KW"/>
</dbReference>
<sequence>MRSRSVRSPSAEREDARDRRSRRAVTARAADEGFVLDAGQVELLDRIAALAAGDTGGRTGLYVSGPAGRGKSWLARTATEALPVPAERVRRVHFHDFFEELRQRLGPRVSARDAIDGTVTSLLDGAEWFFFDELHVHDPAGAALLTRLLRGLAERRIPTLVTSNYAPEGLLPSPVYHHLMEPGIAVIRESMIVTTLDGGVDYRARELPDAAQRSAGFASGRWIVALDDDAIRAAGLEPPTPDEAVDVTSGSYRFTASAVRDREVWFSAGALLEARTTPQDYLRWIERFDRGVLHGLPPLSGLSRQAQQRFVSLLDVLVDRDVPLTVLSSVARHAFVDRERVPPDVVRARSRLSLLETRP</sequence>
<dbReference type="NCBIfam" id="NF040713">
    <property type="entry name" value="ZapE"/>
    <property type="match status" value="1"/>
</dbReference>
<keyword evidence="5" id="KW-0131">Cell cycle</keyword>
<organism evidence="5 6">
    <name type="scientific">Pseudoclavibacter chungangensis</name>
    <dbReference type="NCBI Taxonomy" id="587635"/>
    <lineage>
        <taxon>Bacteria</taxon>
        <taxon>Bacillati</taxon>
        <taxon>Actinomycetota</taxon>
        <taxon>Actinomycetes</taxon>
        <taxon>Micrococcales</taxon>
        <taxon>Microbacteriaceae</taxon>
        <taxon>Pseudoclavibacter</taxon>
    </lineage>
</organism>
<dbReference type="Proteomes" id="UP000467240">
    <property type="component" value="Unassembled WGS sequence"/>
</dbReference>
<dbReference type="AlphaFoldDB" id="A0A7J5BZ92"/>
<evidence type="ECO:0000313" key="5">
    <source>
        <dbReference type="EMBL" id="KAB1659666.1"/>
    </source>
</evidence>
<keyword evidence="5" id="KW-0132">Cell division</keyword>
<proteinExistence type="predicted"/>
<evidence type="ECO:0000259" key="4">
    <source>
        <dbReference type="PROSITE" id="PS50042"/>
    </source>
</evidence>
<dbReference type="SUPFAM" id="SSF52540">
    <property type="entry name" value="P-loop containing nucleoside triphosphate hydrolases"/>
    <property type="match status" value="1"/>
</dbReference>
<dbReference type="PANTHER" id="PTHR12169">
    <property type="entry name" value="ATPASE N2B"/>
    <property type="match status" value="1"/>
</dbReference>
<keyword evidence="6" id="KW-1185">Reference proteome</keyword>
<feature type="region of interest" description="Disordered" evidence="3">
    <location>
        <begin position="1"/>
        <end position="23"/>
    </location>
</feature>
<dbReference type="Gene3D" id="3.40.50.300">
    <property type="entry name" value="P-loop containing nucleotide triphosphate hydrolases"/>
    <property type="match status" value="1"/>
</dbReference>
<reference evidence="5 6" key="1">
    <citation type="submission" date="2019-09" db="EMBL/GenBank/DDBJ databases">
        <title>Phylogeny of genus Pseudoclavibacter and closely related genus.</title>
        <authorList>
            <person name="Li Y."/>
        </authorList>
    </citation>
    <scope>NUCLEOTIDE SEQUENCE [LARGE SCALE GENOMIC DNA]</scope>
    <source>
        <strain evidence="5 6">DSM 23821</strain>
    </source>
</reference>
<dbReference type="InterPro" id="IPR027417">
    <property type="entry name" value="P-loop_NTPase"/>
</dbReference>